<dbReference type="AlphaFoldDB" id="A0A0E9SH59"/>
<dbReference type="EMBL" id="GBXM01067980">
    <property type="protein sequence ID" value="JAH40597.1"/>
    <property type="molecule type" value="Transcribed_RNA"/>
</dbReference>
<organism evidence="1">
    <name type="scientific">Anguilla anguilla</name>
    <name type="common">European freshwater eel</name>
    <name type="synonym">Muraena anguilla</name>
    <dbReference type="NCBI Taxonomy" id="7936"/>
    <lineage>
        <taxon>Eukaryota</taxon>
        <taxon>Metazoa</taxon>
        <taxon>Chordata</taxon>
        <taxon>Craniata</taxon>
        <taxon>Vertebrata</taxon>
        <taxon>Euteleostomi</taxon>
        <taxon>Actinopterygii</taxon>
        <taxon>Neopterygii</taxon>
        <taxon>Teleostei</taxon>
        <taxon>Anguilliformes</taxon>
        <taxon>Anguillidae</taxon>
        <taxon>Anguilla</taxon>
    </lineage>
</organism>
<evidence type="ECO:0000313" key="1">
    <source>
        <dbReference type="EMBL" id="JAH40597.1"/>
    </source>
</evidence>
<proteinExistence type="predicted"/>
<protein>
    <submittedName>
        <fullName evidence="1">Uncharacterized protein</fullName>
    </submittedName>
</protein>
<reference evidence="1" key="2">
    <citation type="journal article" date="2015" name="Fish Shellfish Immunol.">
        <title>Early steps in the European eel (Anguilla anguilla)-Vibrio vulnificus interaction in the gills: Role of the RtxA13 toxin.</title>
        <authorList>
            <person name="Callol A."/>
            <person name="Pajuelo D."/>
            <person name="Ebbesson L."/>
            <person name="Teles M."/>
            <person name="MacKenzie S."/>
            <person name="Amaro C."/>
        </authorList>
    </citation>
    <scope>NUCLEOTIDE SEQUENCE</scope>
</reference>
<reference evidence="1" key="1">
    <citation type="submission" date="2014-11" db="EMBL/GenBank/DDBJ databases">
        <authorList>
            <person name="Amaro Gonzalez C."/>
        </authorList>
    </citation>
    <scope>NUCLEOTIDE SEQUENCE</scope>
</reference>
<sequence length="29" mass="3365">MCNYESTHTTFVNYNCTASDRFLDLSMIS</sequence>
<accession>A0A0E9SH59</accession>
<name>A0A0E9SH59_ANGAN</name>